<dbReference type="PRINTS" id="PR00398">
    <property type="entry name" value="STRDHORMONER"/>
</dbReference>
<dbReference type="InParanoid" id="A0A1S3HTB3"/>
<dbReference type="SMART" id="SM00399">
    <property type="entry name" value="ZnF_C4"/>
    <property type="match status" value="1"/>
</dbReference>
<keyword evidence="6 12" id="KW-0805">Transcription regulation</keyword>
<keyword evidence="10 12" id="KW-0539">Nucleus</keyword>
<dbReference type="GO" id="GO:0000978">
    <property type="term" value="F:RNA polymerase II cis-regulatory region sequence-specific DNA binding"/>
    <property type="evidence" value="ECO:0007669"/>
    <property type="project" value="TreeGrafter"/>
</dbReference>
<dbReference type="CDD" id="cd07167">
    <property type="entry name" value="NR_DBD_Lrh-1_like"/>
    <property type="match status" value="1"/>
</dbReference>
<evidence type="ECO:0000256" key="7">
    <source>
        <dbReference type="ARBA" id="ARBA00023125"/>
    </source>
</evidence>
<dbReference type="KEGG" id="lak:106157619"/>
<dbReference type="GeneID" id="106157619"/>
<dbReference type="InterPro" id="IPR001628">
    <property type="entry name" value="Znf_hrmn_rcpt"/>
</dbReference>
<evidence type="ECO:0000259" key="14">
    <source>
        <dbReference type="PROSITE" id="PS51030"/>
    </source>
</evidence>
<keyword evidence="8 12" id="KW-0804">Transcription</keyword>
<dbReference type="GO" id="GO:0008270">
    <property type="term" value="F:zinc ion binding"/>
    <property type="evidence" value="ECO:0007669"/>
    <property type="project" value="UniProtKB-KW"/>
</dbReference>
<dbReference type="FunFam" id="1.10.565.10:FF:000011">
    <property type="entry name" value="Nuclear receptor subfamily 5, group A, member 2"/>
    <property type="match status" value="1"/>
</dbReference>
<dbReference type="InterPro" id="IPR016355">
    <property type="entry name" value="NR5-like"/>
</dbReference>
<dbReference type="PROSITE" id="PS51843">
    <property type="entry name" value="NR_LBD"/>
    <property type="match status" value="1"/>
</dbReference>
<accession>A0A1S3HTB3</accession>
<dbReference type="Gene3D" id="3.30.50.10">
    <property type="entry name" value="Erythroid Transcription Factor GATA-1, subunit A"/>
    <property type="match status" value="1"/>
</dbReference>
<feature type="domain" description="NR LBD" evidence="15">
    <location>
        <begin position="330"/>
        <end position="568"/>
    </location>
</feature>
<evidence type="ECO:0000256" key="8">
    <source>
        <dbReference type="ARBA" id="ARBA00023163"/>
    </source>
</evidence>
<dbReference type="PIRSF" id="PIRSF002530">
    <property type="entry name" value="Nuc_orph_FTZ-F1"/>
    <property type="match status" value="1"/>
</dbReference>
<evidence type="ECO:0000256" key="3">
    <source>
        <dbReference type="ARBA" id="ARBA00022723"/>
    </source>
</evidence>
<feature type="binding site" evidence="11">
    <location>
        <position position="545"/>
    </location>
    <ligand>
        <name>a phospholipid derivative</name>
        <dbReference type="ChEBI" id="CHEBI:16247"/>
    </ligand>
</feature>
<evidence type="ECO:0000256" key="11">
    <source>
        <dbReference type="PIRSR" id="PIRSR002530-1"/>
    </source>
</evidence>
<evidence type="ECO:0000256" key="10">
    <source>
        <dbReference type="ARBA" id="ARBA00023242"/>
    </source>
</evidence>
<feature type="domain" description="Nuclear receptor" evidence="14">
    <location>
        <begin position="89"/>
        <end position="164"/>
    </location>
</feature>
<evidence type="ECO:0000256" key="9">
    <source>
        <dbReference type="ARBA" id="ARBA00023170"/>
    </source>
</evidence>
<evidence type="ECO:0000256" key="13">
    <source>
        <dbReference type="SAM" id="MobiDB-lite"/>
    </source>
</evidence>
<evidence type="ECO:0000259" key="15">
    <source>
        <dbReference type="PROSITE" id="PS51843"/>
    </source>
</evidence>
<organism evidence="16 17">
    <name type="scientific">Lingula anatina</name>
    <name type="common">Brachiopod</name>
    <name type="synonym">Lingula unguis</name>
    <dbReference type="NCBI Taxonomy" id="7574"/>
    <lineage>
        <taxon>Eukaryota</taxon>
        <taxon>Metazoa</taxon>
        <taxon>Spiralia</taxon>
        <taxon>Lophotrochozoa</taxon>
        <taxon>Brachiopoda</taxon>
        <taxon>Linguliformea</taxon>
        <taxon>Lingulata</taxon>
        <taxon>Lingulida</taxon>
        <taxon>Linguloidea</taxon>
        <taxon>Lingulidae</taxon>
        <taxon>Lingula</taxon>
    </lineage>
</organism>
<dbReference type="PANTHER" id="PTHR24086:SF15">
    <property type="entry name" value="NUCLEAR HORMONE RECEPTOR FTZ-F1"/>
    <property type="match status" value="1"/>
</dbReference>
<dbReference type="STRING" id="7574.A0A1S3HTB3"/>
<dbReference type="SUPFAM" id="SSF57716">
    <property type="entry name" value="Glucocorticoid receptor-like (DNA-binding domain)"/>
    <property type="match status" value="1"/>
</dbReference>
<feature type="compositionally biased region" description="Basic and acidic residues" evidence="13">
    <location>
        <begin position="1"/>
        <end position="12"/>
    </location>
</feature>
<keyword evidence="9 12" id="KW-0675">Receptor</keyword>
<dbReference type="FunFam" id="3.30.50.10:FF:000006">
    <property type="entry name" value="Nuclear receptor subfamily 5 group A member"/>
    <property type="match status" value="1"/>
</dbReference>
<evidence type="ECO:0000256" key="6">
    <source>
        <dbReference type="ARBA" id="ARBA00023015"/>
    </source>
</evidence>
<dbReference type="PROSITE" id="PS00031">
    <property type="entry name" value="NUCLEAR_REC_DBD_1"/>
    <property type="match status" value="1"/>
</dbReference>
<dbReference type="InterPro" id="IPR013088">
    <property type="entry name" value="Znf_NHR/GATA"/>
</dbReference>
<evidence type="ECO:0000313" key="16">
    <source>
        <dbReference type="Proteomes" id="UP000085678"/>
    </source>
</evidence>
<evidence type="ECO:0000313" key="17">
    <source>
        <dbReference type="RefSeq" id="XP_013388791.1"/>
    </source>
</evidence>
<dbReference type="PANTHER" id="PTHR24086">
    <property type="entry name" value="NUCLEAR RECEPTOR SUBFAMILY 5 GROUP A"/>
    <property type="match status" value="1"/>
</dbReference>
<feature type="compositionally biased region" description="Polar residues" evidence="13">
    <location>
        <begin position="16"/>
        <end position="37"/>
    </location>
</feature>
<dbReference type="OrthoDB" id="5984981at2759"/>
<keyword evidence="7 12" id="KW-0238">DNA-binding</keyword>
<dbReference type="Pfam" id="PF00105">
    <property type="entry name" value="zf-C4"/>
    <property type="match status" value="1"/>
</dbReference>
<dbReference type="SUPFAM" id="SSF48508">
    <property type="entry name" value="Nuclear receptor ligand-binding domain"/>
    <property type="match status" value="1"/>
</dbReference>
<name>A0A1S3HTB3_LINAN</name>
<feature type="region of interest" description="Disordered" evidence="13">
    <location>
        <begin position="283"/>
        <end position="325"/>
    </location>
</feature>
<gene>
    <name evidence="17" type="primary">LOC106157619</name>
</gene>
<dbReference type="GO" id="GO:0009755">
    <property type="term" value="P:hormone-mediated signaling pathway"/>
    <property type="evidence" value="ECO:0007669"/>
    <property type="project" value="TreeGrafter"/>
</dbReference>
<dbReference type="Pfam" id="PF00104">
    <property type="entry name" value="Hormone_recep"/>
    <property type="match status" value="1"/>
</dbReference>
<protein>
    <submittedName>
        <fullName evidence="17">Steroidogenic factor 1 isoform X1</fullName>
    </submittedName>
</protein>
<evidence type="ECO:0000256" key="2">
    <source>
        <dbReference type="ARBA" id="ARBA00007536"/>
    </source>
</evidence>
<dbReference type="InterPro" id="IPR000536">
    <property type="entry name" value="Nucl_hrmn_rcpt_lig-bd"/>
</dbReference>
<proteinExistence type="inferred from homology"/>
<dbReference type="SMART" id="SM00430">
    <property type="entry name" value="HOLI"/>
    <property type="match status" value="1"/>
</dbReference>
<keyword evidence="5 12" id="KW-0862">Zinc</keyword>
<evidence type="ECO:0000256" key="1">
    <source>
        <dbReference type="ARBA" id="ARBA00004123"/>
    </source>
</evidence>
<dbReference type="InterPro" id="IPR035500">
    <property type="entry name" value="NHR-like_dom_sf"/>
</dbReference>
<sequence>MEPKEEENRLRMENASPATTLNTHDVASELQGTTSDVSPLLSPSDGASRSSTDSMTILAFEKTVEELEEATSVSMDDFNFNHDVKGPIAELCPVCGDKVSGYHYGLLTCESCKGFFKRTVQNKKVYSCVDDQSCHIDKSQRKRCPYCRFQKCLLVGMKLEAVREDRMRGGRNKFGPMYKRDRAMKQQQVRQRSGSLNSCQLAINDSLALYDQDQSRDQVSPIMLNMNGGQVGPKGEMDSTGIFMADSSKGMASFPSSQYSPGLLSHPVAHSHVEMAPQVQVPHLNQQSQPPPQQQQQQRQHQHQQQQQQQRQQQQQQQQRQPQQQQYLPQLPQLMKDLQKIEAERDRTKENKVINFLLDQIPKVASGDVQPLLMILCKLADQMLFLLVDWARAALFFKDLKVEDQMKLLQNSWSELLIMDFLFKQMKNKSWPSDIVLPTGQLLRAEYMNSLDVVDIKNRLSDLVKKFQELKLDHNEYLCLKYLLLLNPDVNGVLEQRYVEQCQERINATLLEYSMLFNPDFKDKFGQLLLRMSEIRLLSIRVEEYLYYRHLHGDVPEQTLLMEMLHAKRK</sequence>
<comment type="similarity">
    <text evidence="2">Belongs to the nuclear hormone receptor family. NR5 subfamily.</text>
</comment>
<dbReference type="PROSITE" id="PS51030">
    <property type="entry name" value="NUCLEAR_REC_DBD_2"/>
    <property type="match status" value="1"/>
</dbReference>
<evidence type="ECO:0000256" key="12">
    <source>
        <dbReference type="RuleBase" id="RU004334"/>
    </source>
</evidence>
<dbReference type="InterPro" id="IPR001723">
    <property type="entry name" value="Nuclear_hrmn_rcpt"/>
</dbReference>
<keyword evidence="16" id="KW-1185">Reference proteome</keyword>
<evidence type="ECO:0000256" key="5">
    <source>
        <dbReference type="ARBA" id="ARBA00022833"/>
    </source>
</evidence>
<reference evidence="17" key="1">
    <citation type="submission" date="2025-08" db="UniProtKB">
        <authorList>
            <consortium name="RefSeq"/>
        </authorList>
    </citation>
    <scope>IDENTIFICATION</scope>
    <source>
        <tissue evidence="17">Gonads</tissue>
    </source>
</reference>
<dbReference type="FunCoup" id="A0A1S3HTB3">
    <property type="interactions" value="806"/>
</dbReference>
<evidence type="ECO:0000256" key="4">
    <source>
        <dbReference type="ARBA" id="ARBA00022771"/>
    </source>
</evidence>
<dbReference type="RefSeq" id="XP_013388791.1">
    <property type="nucleotide sequence ID" value="XM_013533337.1"/>
</dbReference>
<dbReference type="Gene3D" id="1.10.565.10">
    <property type="entry name" value="Retinoid X Receptor"/>
    <property type="match status" value="1"/>
</dbReference>
<dbReference type="GO" id="GO:0090575">
    <property type="term" value="C:RNA polymerase II transcription regulator complex"/>
    <property type="evidence" value="ECO:0007669"/>
    <property type="project" value="TreeGrafter"/>
</dbReference>
<comment type="subcellular location">
    <subcellularLocation>
        <location evidence="1 12">Nucleus</location>
    </subcellularLocation>
</comment>
<dbReference type="GO" id="GO:0009888">
    <property type="term" value="P:tissue development"/>
    <property type="evidence" value="ECO:0007669"/>
    <property type="project" value="TreeGrafter"/>
</dbReference>
<dbReference type="PRINTS" id="PR00047">
    <property type="entry name" value="STROIDFINGER"/>
</dbReference>
<dbReference type="Proteomes" id="UP000085678">
    <property type="component" value="Unplaced"/>
</dbReference>
<dbReference type="GO" id="GO:0004879">
    <property type="term" value="F:nuclear receptor activity"/>
    <property type="evidence" value="ECO:0007669"/>
    <property type="project" value="InterPro"/>
</dbReference>
<feature type="region of interest" description="Disordered" evidence="13">
    <location>
        <begin position="1"/>
        <end position="53"/>
    </location>
</feature>
<dbReference type="AlphaFoldDB" id="A0A1S3HTB3"/>
<feature type="compositionally biased region" description="Low complexity" evidence="13">
    <location>
        <begin position="294"/>
        <end position="325"/>
    </location>
</feature>
<keyword evidence="3 12" id="KW-0479">Metal-binding</keyword>
<keyword evidence="4 12" id="KW-0863">Zinc-finger</keyword>